<dbReference type="PROSITE" id="PS50157">
    <property type="entry name" value="ZINC_FINGER_C2H2_2"/>
    <property type="match status" value="2"/>
</dbReference>
<dbReference type="PROSITE" id="PS00028">
    <property type="entry name" value="ZINC_FINGER_C2H2_1"/>
    <property type="match status" value="3"/>
</dbReference>
<dbReference type="SMART" id="SM00355">
    <property type="entry name" value="ZnF_C2H2"/>
    <property type="match status" value="3"/>
</dbReference>
<dbReference type="AlphaFoldDB" id="A0A8J2KU60"/>
<protein>
    <recommendedName>
        <fullName evidence="7">C2H2-type domain-containing protein</fullName>
    </recommendedName>
</protein>
<name>A0A8J2KU60_9HEXA</name>
<feature type="compositionally biased region" description="Basic residues" evidence="6">
    <location>
        <begin position="92"/>
        <end position="101"/>
    </location>
</feature>
<dbReference type="GO" id="GO:0005634">
    <property type="term" value="C:nucleus"/>
    <property type="evidence" value="ECO:0007669"/>
    <property type="project" value="TreeGrafter"/>
</dbReference>
<dbReference type="PANTHER" id="PTHR24403">
    <property type="entry name" value="ZINC FINGER PROTEIN"/>
    <property type="match status" value="1"/>
</dbReference>
<feature type="compositionally biased region" description="Low complexity" evidence="6">
    <location>
        <begin position="374"/>
        <end position="394"/>
    </location>
</feature>
<keyword evidence="1" id="KW-0479">Metal-binding</keyword>
<dbReference type="GO" id="GO:0003677">
    <property type="term" value="F:DNA binding"/>
    <property type="evidence" value="ECO:0007669"/>
    <property type="project" value="InterPro"/>
</dbReference>
<dbReference type="InterPro" id="IPR050688">
    <property type="entry name" value="Zinc_finger/UBP_domain"/>
</dbReference>
<keyword evidence="2" id="KW-0677">Repeat</keyword>
<feature type="compositionally biased region" description="Basic residues" evidence="6">
    <location>
        <begin position="427"/>
        <end position="446"/>
    </location>
</feature>
<feature type="compositionally biased region" description="Basic residues" evidence="6">
    <location>
        <begin position="395"/>
        <end position="408"/>
    </location>
</feature>
<reference evidence="8" key="1">
    <citation type="submission" date="2021-06" db="EMBL/GenBank/DDBJ databases">
        <authorList>
            <person name="Hodson N. C."/>
            <person name="Mongue J. A."/>
            <person name="Jaron S. K."/>
        </authorList>
    </citation>
    <scope>NUCLEOTIDE SEQUENCE</scope>
</reference>
<dbReference type="Proteomes" id="UP000708208">
    <property type="component" value="Unassembled WGS sequence"/>
</dbReference>
<dbReference type="GO" id="GO:0008270">
    <property type="term" value="F:zinc ion binding"/>
    <property type="evidence" value="ECO:0007669"/>
    <property type="project" value="UniProtKB-KW"/>
</dbReference>
<feature type="compositionally biased region" description="Low complexity" evidence="6">
    <location>
        <begin position="68"/>
        <end position="79"/>
    </location>
</feature>
<dbReference type="EMBL" id="CAJVCH010530162">
    <property type="protein sequence ID" value="CAG7823637.1"/>
    <property type="molecule type" value="Genomic_DNA"/>
</dbReference>
<evidence type="ECO:0000256" key="6">
    <source>
        <dbReference type="SAM" id="MobiDB-lite"/>
    </source>
</evidence>
<sequence>MDGLPPSNLEERLVFLEREANFWRVKFEELEKWRENLEDWVLTNFGFHIRTNTRTAGGPVKFGSLLSSPSNGWSPDSSDISSLVNTSNGKEKGKRRGRRKKHDIDYKEGEEADDGSNNVPVPKRKRGRPKKTDGVSVIACAPGPNPNASQMSNQSESTPEIKSESNENTLWETEGESVVAVPVKRGRGRPKKLKTENGEIVDEDGDKQKKKSGRKKREPGMPFTKTCDICGLEFDNNQDLLSHKRVIHPEKFHKCNICNDTYLHAGFLARHMETHTLDRDYKCHLCISSFNTYQLLKTHCLEKHGVDLGRQSDWKRDTELAMILKNQEYGQQSNEDFGLQSSRLQSQPMISSAVSNCHGNELGRNNLVNHSNISSHSQLEQQQQQQHSIIQQHPQHSHHQSQMHHQHHMQQQSTPPPHVHHSQLQQPHHHHQQQHHHHHTQRSHHHHLDDDDDVDIDSSFPLDFGSNGPDTLPPLFDPSSNDAAMNNYLNNMDSDPMQLY</sequence>
<dbReference type="PANTHER" id="PTHR24403:SF67">
    <property type="entry name" value="FI01116P-RELATED"/>
    <property type="match status" value="1"/>
</dbReference>
<feature type="compositionally biased region" description="Basic residues" evidence="6">
    <location>
        <begin position="208"/>
        <end position="217"/>
    </location>
</feature>
<dbReference type="GO" id="GO:0010468">
    <property type="term" value="P:regulation of gene expression"/>
    <property type="evidence" value="ECO:0007669"/>
    <property type="project" value="TreeGrafter"/>
</dbReference>
<keyword evidence="9" id="KW-1185">Reference proteome</keyword>
<feature type="domain" description="C2H2-type" evidence="7">
    <location>
        <begin position="253"/>
        <end position="280"/>
    </location>
</feature>
<organism evidence="8 9">
    <name type="scientific">Allacma fusca</name>
    <dbReference type="NCBI Taxonomy" id="39272"/>
    <lineage>
        <taxon>Eukaryota</taxon>
        <taxon>Metazoa</taxon>
        <taxon>Ecdysozoa</taxon>
        <taxon>Arthropoda</taxon>
        <taxon>Hexapoda</taxon>
        <taxon>Collembola</taxon>
        <taxon>Symphypleona</taxon>
        <taxon>Sminthuridae</taxon>
        <taxon>Allacma</taxon>
    </lineage>
</organism>
<feature type="domain" description="C2H2-type" evidence="7">
    <location>
        <begin position="225"/>
        <end position="248"/>
    </location>
</feature>
<dbReference type="InterPro" id="IPR017956">
    <property type="entry name" value="AT_hook_DNA-bd_motif"/>
</dbReference>
<keyword evidence="4" id="KW-0862">Zinc</keyword>
<feature type="region of interest" description="Disordered" evidence="6">
    <location>
        <begin position="68"/>
        <end position="220"/>
    </location>
</feature>
<evidence type="ECO:0000256" key="1">
    <source>
        <dbReference type="ARBA" id="ARBA00022723"/>
    </source>
</evidence>
<comment type="caution">
    <text evidence="8">The sequence shown here is derived from an EMBL/GenBank/DDBJ whole genome shotgun (WGS) entry which is preliminary data.</text>
</comment>
<evidence type="ECO:0000256" key="2">
    <source>
        <dbReference type="ARBA" id="ARBA00022737"/>
    </source>
</evidence>
<keyword evidence="3 5" id="KW-0863">Zinc-finger</keyword>
<evidence type="ECO:0000313" key="9">
    <source>
        <dbReference type="Proteomes" id="UP000708208"/>
    </source>
</evidence>
<feature type="region of interest" description="Disordered" evidence="6">
    <location>
        <begin position="374"/>
        <end position="479"/>
    </location>
</feature>
<dbReference type="InterPro" id="IPR013087">
    <property type="entry name" value="Znf_C2H2_type"/>
</dbReference>
<evidence type="ECO:0000256" key="4">
    <source>
        <dbReference type="ARBA" id="ARBA00022833"/>
    </source>
</evidence>
<feature type="compositionally biased region" description="Polar residues" evidence="6">
    <location>
        <begin position="146"/>
        <end position="158"/>
    </location>
</feature>
<proteinExistence type="predicted"/>
<accession>A0A8J2KU60</accession>
<evidence type="ECO:0000256" key="3">
    <source>
        <dbReference type="ARBA" id="ARBA00022771"/>
    </source>
</evidence>
<evidence type="ECO:0000256" key="5">
    <source>
        <dbReference type="PROSITE-ProRule" id="PRU00042"/>
    </source>
</evidence>
<dbReference type="OrthoDB" id="6601382at2759"/>
<gene>
    <name evidence="8" type="ORF">AFUS01_LOCUS33840</name>
</gene>
<evidence type="ECO:0000313" key="8">
    <source>
        <dbReference type="EMBL" id="CAG7823637.1"/>
    </source>
</evidence>
<dbReference type="SMART" id="SM00384">
    <property type="entry name" value="AT_hook"/>
    <property type="match status" value="3"/>
</dbReference>
<evidence type="ECO:0000259" key="7">
    <source>
        <dbReference type="PROSITE" id="PS50157"/>
    </source>
</evidence>